<proteinExistence type="predicted"/>
<dbReference type="InterPro" id="IPR036533">
    <property type="entry name" value="BAG_dom_sf"/>
</dbReference>
<dbReference type="PROSITE" id="PS50020">
    <property type="entry name" value="WW_DOMAIN_2"/>
    <property type="match status" value="1"/>
</dbReference>
<dbReference type="EMBL" id="JAKMXF010000310">
    <property type="protein sequence ID" value="KAI6650528.1"/>
    <property type="molecule type" value="Genomic_DNA"/>
</dbReference>
<dbReference type="AlphaFoldDB" id="A0AAV7JPA5"/>
<dbReference type="Gene3D" id="1.20.58.120">
    <property type="entry name" value="BAG domain"/>
    <property type="match status" value="1"/>
</dbReference>
<evidence type="ECO:0000313" key="3">
    <source>
        <dbReference type="Proteomes" id="UP001165289"/>
    </source>
</evidence>
<dbReference type="SUPFAM" id="SSF51045">
    <property type="entry name" value="WW domain"/>
    <property type="match status" value="1"/>
</dbReference>
<feature type="domain" description="WW" evidence="1">
    <location>
        <begin position="5"/>
        <end position="39"/>
    </location>
</feature>
<name>A0AAV7JPA5_9METZ</name>
<gene>
    <name evidence="2" type="ORF">LOD99_7579</name>
</gene>
<dbReference type="InterPro" id="IPR001202">
    <property type="entry name" value="WW_dom"/>
</dbReference>
<sequence>MSFMWHLPSNWSVKVDPRTSWPFYLDHKHQFTTWQDPRFKRFILFSQYEQLKGETHETNSSYTQDQDDRNITSIITVRNDIDLYFGRLITDPDIIMGKFIQKEIEEYCTKKLLDLDALELNTNVQSRLLRKKTINYIQSLSSVVDIILAS</sequence>
<comment type="caution">
    <text evidence="2">The sequence shown here is derived from an EMBL/GenBank/DDBJ whole genome shotgun (WGS) entry which is preliminary data.</text>
</comment>
<dbReference type="Gene3D" id="2.20.70.10">
    <property type="match status" value="1"/>
</dbReference>
<accession>A0AAV7JPA5</accession>
<evidence type="ECO:0000313" key="2">
    <source>
        <dbReference type="EMBL" id="KAI6650528.1"/>
    </source>
</evidence>
<dbReference type="Pfam" id="PF02179">
    <property type="entry name" value="BAG"/>
    <property type="match status" value="1"/>
</dbReference>
<dbReference type="InterPro" id="IPR003103">
    <property type="entry name" value="BAG_domain"/>
</dbReference>
<dbReference type="Proteomes" id="UP001165289">
    <property type="component" value="Unassembled WGS sequence"/>
</dbReference>
<dbReference type="SMART" id="SM00456">
    <property type="entry name" value="WW"/>
    <property type="match status" value="1"/>
</dbReference>
<reference evidence="2 3" key="1">
    <citation type="journal article" date="2023" name="BMC Biol.">
        <title>The compact genome of the sponge Oopsacas minuta (Hexactinellida) is lacking key metazoan core genes.</title>
        <authorList>
            <person name="Santini S."/>
            <person name="Schenkelaars Q."/>
            <person name="Jourda C."/>
            <person name="Duchesne M."/>
            <person name="Belahbib H."/>
            <person name="Rocher C."/>
            <person name="Selva M."/>
            <person name="Riesgo A."/>
            <person name="Vervoort M."/>
            <person name="Leys S.P."/>
            <person name="Kodjabachian L."/>
            <person name="Le Bivic A."/>
            <person name="Borchiellini C."/>
            <person name="Claverie J.M."/>
            <person name="Renard E."/>
        </authorList>
    </citation>
    <scope>NUCLEOTIDE SEQUENCE [LARGE SCALE GENOMIC DNA]</scope>
    <source>
        <strain evidence="2">SPO-2</strain>
    </source>
</reference>
<evidence type="ECO:0000259" key="1">
    <source>
        <dbReference type="PROSITE" id="PS50020"/>
    </source>
</evidence>
<protein>
    <recommendedName>
        <fullName evidence="1">WW domain-containing protein</fullName>
    </recommendedName>
</protein>
<keyword evidence="3" id="KW-1185">Reference proteome</keyword>
<organism evidence="2 3">
    <name type="scientific">Oopsacas minuta</name>
    <dbReference type="NCBI Taxonomy" id="111878"/>
    <lineage>
        <taxon>Eukaryota</taxon>
        <taxon>Metazoa</taxon>
        <taxon>Porifera</taxon>
        <taxon>Hexactinellida</taxon>
        <taxon>Hexasterophora</taxon>
        <taxon>Lyssacinosida</taxon>
        <taxon>Leucopsacidae</taxon>
        <taxon>Oopsacas</taxon>
    </lineage>
</organism>
<dbReference type="GO" id="GO:0051087">
    <property type="term" value="F:protein-folding chaperone binding"/>
    <property type="evidence" value="ECO:0007669"/>
    <property type="project" value="InterPro"/>
</dbReference>
<dbReference type="PROSITE" id="PS01159">
    <property type="entry name" value="WW_DOMAIN_1"/>
    <property type="match status" value="1"/>
</dbReference>
<dbReference type="SUPFAM" id="SSF63491">
    <property type="entry name" value="BAG domain"/>
    <property type="match status" value="1"/>
</dbReference>
<dbReference type="InterPro" id="IPR036020">
    <property type="entry name" value="WW_dom_sf"/>
</dbReference>